<evidence type="ECO:0000256" key="3">
    <source>
        <dbReference type="PROSITE-ProRule" id="PRU00023"/>
    </source>
</evidence>
<dbReference type="Proteomes" id="UP000001307">
    <property type="component" value="Unassembled WGS sequence"/>
</dbReference>
<dbReference type="InParanoid" id="E4XHX7"/>
<keyword evidence="5" id="KW-1185">Reference proteome</keyword>
<feature type="repeat" description="ANK" evidence="3">
    <location>
        <begin position="49"/>
        <end position="81"/>
    </location>
</feature>
<dbReference type="AlphaFoldDB" id="E4XHX7"/>
<dbReference type="InterPro" id="IPR002110">
    <property type="entry name" value="Ankyrin_rpt"/>
</dbReference>
<dbReference type="SMART" id="SM00248">
    <property type="entry name" value="ANK"/>
    <property type="match status" value="4"/>
</dbReference>
<keyword evidence="2 3" id="KW-0040">ANK repeat</keyword>
<feature type="repeat" description="ANK" evidence="3">
    <location>
        <begin position="115"/>
        <end position="147"/>
    </location>
</feature>
<reference evidence="4 5" key="1">
    <citation type="journal article" date="2010" name="Science">
        <title>Plasticity of animal genome architecture unmasked by rapid evolution of a pelagic tunicate.</title>
        <authorList>
            <person name="Denoeud F."/>
            <person name="Henriet S."/>
            <person name="Mungpakdee S."/>
            <person name="Aury J.M."/>
            <person name="Da Silva C."/>
            <person name="Brinkmann H."/>
            <person name="Mikhaleva J."/>
            <person name="Olsen L.C."/>
            <person name="Jubin C."/>
            <person name="Canestro C."/>
            <person name="Bouquet J.M."/>
            <person name="Danks G."/>
            <person name="Poulain J."/>
            <person name="Campsteijn C."/>
            <person name="Adamski M."/>
            <person name="Cross I."/>
            <person name="Yadetie F."/>
            <person name="Muffato M."/>
            <person name="Louis A."/>
            <person name="Butcher S."/>
            <person name="Tsagkogeorga G."/>
            <person name="Konrad A."/>
            <person name="Singh S."/>
            <person name="Jensen M.F."/>
            <person name="Cong E.H."/>
            <person name="Eikeseth-Otteraa H."/>
            <person name="Noel B."/>
            <person name="Anthouard V."/>
            <person name="Porcel B.M."/>
            <person name="Kachouri-Lafond R."/>
            <person name="Nishino A."/>
            <person name="Ugolini M."/>
            <person name="Chourrout P."/>
            <person name="Nishida H."/>
            <person name="Aasland R."/>
            <person name="Huzurbazar S."/>
            <person name="Westhof E."/>
            <person name="Delsuc F."/>
            <person name="Lehrach H."/>
            <person name="Reinhardt R."/>
            <person name="Weissenbach J."/>
            <person name="Roy S.W."/>
            <person name="Artiguenave F."/>
            <person name="Postlethwait J.H."/>
            <person name="Manak J.R."/>
            <person name="Thompson E.M."/>
            <person name="Jaillon O."/>
            <person name="Du Pasquier L."/>
            <person name="Boudinot P."/>
            <person name="Liberles D.A."/>
            <person name="Volff J.N."/>
            <person name="Philippe H."/>
            <person name="Lenhard B."/>
            <person name="Roest Crollius H."/>
            <person name="Wincker P."/>
            <person name="Chourrout D."/>
        </authorList>
    </citation>
    <scope>NUCLEOTIDE SEQUENCE [LARGE SCALE GENOMIC DNA]</scope>
</reference>
<dbReference type="PRINTS" id="PR01415">
    <property type="entry name" value="ANKYRIN"/>
</dbReference>
<name>E4XHX7_OIKDI</name>
<dbReference type="Gene3D" id="1.25.40.20">
    <property type="entry name" value="Ankyrin repeat-containing domain"/>
    <property type="match status" value="1"/>
</dbReference>
<dbReference type="SUPFAM" id="SSF48403">
    <property type="entry name" value="Ankyrin repeat"/>
    <property type="match status" value="1"/>
</dbReference>
<accession>E4XHX7</accession>
<evidence type="ECO:0000313" key="5">
    <source>
        <dbReference type="Proteomes" id="UP000001307"/>
    </source>
</evidence>
<dbReference type="PANTHER" id="PTHR24198">
    <property type="entry name" value="ANKYRIN REPEAT AND PROTEIN KINASE DOMAIN-CONTAINING PROTEIN"/>
    <property type="match status" value="1"/>
</dbReference>
<dbReference type="Pfam" id="PF00023">
    <property type="entry name" value="Ank"/>
    <property type="match status" value="1"/>
</dbReference>
<evidence type="ECO:0000256" key="2">
    <source>
        <dbReference type="ARBA" id="ARBA00023043"/>
    </source>
</evidence>
<organism evidence="4 5">
    <name type="scientific">Oikopleura dioica</name>
    <name type="common">Tunicate</name>
    <dbReference type="NCBI Taxonomy" id="34765"/>
    <lineage>
        <taxon>Eukaryota</taxon>
        <taxon>Metazoa</taxon>
        <taxon>Chordata</taxon>
        <taxon>Tunicata</taxon>
        <taxon>Appendicularia</taxon>
        <taxon>Copelata</taxon>
        <taxon>Oikopleuridae</taxon>
        <taxon>Oikopleura</taxon>
    </lineage>
</organism>
<keyword evidence="1" id="KW-0677">Repeat</keyword>
<dbReference type="PROSITE" id="PS50088">
    <property type="entry name" value="ANK_REPEAT"/>
    <property type="match status" value="3"/>
</dbReference>
<evidence type="ECO:0000256" key="1">
    <source>
        <dbReference type="ARBA" id="ARBA00022737"/>
    </source>
</evidence>
<evidence type="ECO:0000313" key="4">
    <source>
        <dbReference type="EMBL" id="CBY10193.1"/>
    </source>
</evidence>
<dbReference type="InterPro" id="IPR036770">
    <property type="entry name" value="Ankyrin_rpt-contain_sf"/>
</dbReference>
<feature type="repeat" description="ANK" evidence="3">
    <location>
        <begin position="82"/>
        <end position="114"/>
    </location>
</feature>
<dbReference type="PANTHER" id="PTHR24198:SF165">
    <property type="entry name" value="ANKYRIN REPEAT-CONTAINING PROTEIN-RELATED"/>
    <property type="match status" value="1"/>
</dbReference>
<dbReference type="EMBL" id="FN653053">
    <property type="protein sequence ID" value="CBY10193.1"/>
    <property type="molecule type" value="Genomic_DNA"/>
</dbReference>
<dbReference type="Pfam" id="PF12796">
    <property type="entry name" value="Ank_2"/>
    <property type="match status" value="1"/>
</dbReference>
<protein>
    <submittedName>
        <fullName evidence="4">Uncharacterized protein</fullName>
    </submittedName>
</protein>
<proteinExistence type="predicted"/>
<dbReference type="OrthoDB" id="366390at2759"/>
<dbReference type="PROSITE" id="PS50297">
    <property type="entry name" value="ANK_REP_REGION"/>
    <property type="match status" value="3"/>
</dbReference>
<sequence length="351" mass="39437">MVAIKCEVLELINDGNVSELSSYAGKFNFHFHHFLSSNEQARARVSPFSRDTPLHFAVRQRSPEVLSLLLAAGAQVDALNGHGQTALHLAAENGRKDIAEMLLKEGAPVEIVDLRKMSPLAVAVQNDQLHIVRLLVRFGADLQRDKQSALLVAVRLNRSAIIAYLLQQENFDLSRESEAWKLAISNPEIATQILSFYVPSVAKLENRERRFLEKFIRPWQLRRALDALVNPNYKQSKLYSDYFDRVQNCAHENIMVNNQSLTEGPITTTTLSSEDPSIKSTSTMASTMASTANNLTSTANDCSWFCSTFDSWSSYESYLELNNAISMGKQESVFDDSSQIRKKQIVLKISF</sequence>
<gene>
    <name evidence="4" type="ORF">GSOID_T00011127001</name>
</gene>